<evidence type="ECO:0000256" key="1">
    <source>
        <dbReference type="ARBA" id="ARBA00022741"/>
    </source>
</evidence>
<dbReference type="EMBL" id="CP070496">
    <property type="protein sequence ID" value="QSB05390.1"/>
    <property type="molecule type" value="Genomic_DNA"/>
</dbReference>
<dbReference type="Gene3D" id="1.10.10.10">
    <property type="entry name" value="Winged helix-like DNA-binding domain superfamily/Winged helix DNA-binding domain"/>
    <property type="match status" value="1"/>
</dbReference>
<dbReference type="Gene3D" id="3.40.50.300">
    <property type="entry name" value="P-loop containing nucleotide triphosphate hydrolases"/>
    <property type="match status" value="1"/>
</dbReference>
<dbReference type="InterPro" id="IPR016032">
    <property type="entry name" value="Sig_transdc_resp-reg_C-effctor"/>
</dbReference>
<evidence type="ECO:0000313" key="6">
    <source>
        <dbReference type="Proteomes" id="UP000662939"/>
    </source>
</evidence>
<dbReference type="KEGG" id="nav:JQS30_00120"/>
<dbReference type="GO" id="GO:0003677">
    <property type="term" value="F:DNA binding"/>
    <property type="evidence" value="ECO:0007669"/>
    <property type="project" value="InterPro"/>
</dbReference>
<dbReference type="CDD" id="cd06170">
    <property type="entry name" value="LuxR_C_like"/>
    <property type="match status" value="1"/>
</dbReference>
<feature type="domain" description="HTH luxR-type" evidence="4">
    <location>
        <begin position="891"/>
        <end position="955"/>
    </location>
</feature>
<reference evidence="5" key="1">
    <citation type="submission" date="2021-02" db="EMBL/GenBank/DDBJ databases">
        <title>Natronoglycomyces albus gen. nov., sp. nov, a haloalkaliphilic actinobacterium from a soda solonchak soil.</title>
        <authorList>
            <person name="Sorokin D.Y."/>
            <person name="Khijniak T.V."/>
            <person name="Zakharycheva A.P."/>
            <person name="Boueva O.V."/>
            <person name="Ariskina E.V."/>
            <person name="Hahnke R.L."/>
            <person name="Bunk B."/>
            <person name="Sproer C."/>
            <person name="Schumann P."/>
            <person name="Evtushenko L.I."/>
            <person name="Kublanov I.V."/>
        </authorList>
    </citation>
    <scope>NUCLEOTIDE SEQUENCE</scope>
    <source>
        <strain evidence="5">DSM 106290</strain>
    </source>
</reference>
<dbReference type="Proteomes" id="UP000662939">
    <property type="component" value="Chromosome"/>
</dbReference>
<dbReference type="InterPro" id="IPR027417">
    <property type="entry name" value="P-loop_NTPase"/>
</dbReference>
<dbReference type="SMART" id="SM00421">
    <property type="entry name" value="HTH_LUXR"/>
    <property type="match status" value="1"/>
</dbReference>
<name>A0A895XSZ8_9ACTN</name>
<feature type="region of interest" description="Disordered" evidence="3">
    <location>
        <begin position="1"/>
        <end position="39"/>
    </location>
</feature>
<evidence type="ECO:0000256" key="2">
    <source>
        <dbReference type="ARBA" id="ARBA00022840"/>
    </source>
</evidence>
<organism evidence="5 6">
    <name type="scientific">Natronoglycomyces albus</name>
    <dbReference type="NCBI Taxonomy" id="2811108"/>
    <lineage>
        <taxon>Bacteria</taxon>
        <taxon>Bacillati</taxon>
        <taxon>Actinomycetota</taxon>
        <taxon>Actinomycetes</taxon>
        <taxon>Glycomycetales</taxon>
        <taxon>Glycomycetaceae</taxon>
        <taxon>Natronoglycomyces</taxon>
    </lineage>
</organism>
<dbReference type="GO" id="GO:0005524">
    <property type="term" value="F:ATP binding"/>
    <property type="evidence" value="ECO:0007669"/>
    <property type="project" value="UniProtKB-KW"/>
</dbReference>
<dbReference type="GO" id="GO:0006355">
    <property type="term" value="P:regulation of DNA-templated transcription"/>
    <property type="evidence" value="ECO:0007669"/>
    <property type="project" value="InterPro"/>
</dbReference>
<accession>A0A895XSZ8</accession>
<dbReference type="Pfam" id="PF13191">
    <property type="entry name" value="AAA_16"/>
    <property type="match status" value="1"/>
</dbReference>
<dbReference type="RefSeq" id="WP_213171398.1">
    <property type="nucleotide sequence ID" value="NZ_CP070496.1"/>
</dbReference>
<dbReference type="GO" id="GO:0004016">
    <property type="term" value="F:adenylate cyclase activity"/>
    <property type="evidence" value="ECO:0007669"/>
    <property type="project" value="TreeGrafter"/>
</dbReference>
<sequence length="955" mass="103773">MSHGHLGSHPPMTGLPESTVLSGPAQRGRTDAEPAGRSGSAAGSIAFVNGLHGRGSEFEALDALLQRARSGHSGSIVIRGEAGIGKSTLIDHVESAAGDFRVLRSLGVESEQQWAFSGLHMLLRPVRGSIDSLPAVQAAALNAAMGFSDVAGNDRLQVGVAVLYLLAELAENQPLLCIIDDAHWLDGETADALLFAARRFQVEPIVMIFAARDNYAPEFPAPGIDNLSLAPVDDTASRAILSEAAPTLTEMAVQQLLIESRGNPLALRELAAAHQAGSLDGSTYHSREYSTAARLYQAFNDRINCLPEATRTLLLVASAEMPDETAAVFHAAEKFGATVADLEPAERAGLLQLVDGQLIFGHPLIRATAYRSAPLHRRLRIHRSLAEAPRKNTSTCARVMHLASAANGADDDIADMLDELAVEGRRRGGHLTEARTYERAARLSVDPVKKARRLLAAAEAALLAGQMDRAIDLAEASEIALTDHADLARSATVRATVAVWKGDFASGQTLWIAAANHTVVSDPDTAGYPLFRSVEAAWMAGDYAVAACAAKYADDLNLRTSPWVRYLATATAGFSNRDGFTPSDAVVALRHLIDVHDENEDRLGLQERSMVIWWFLLCSDFERAHRHAVTLVEECRRTSGIGVLPRVLNMQARAEIGMGRLSDAELHVIEAQRLAEDLGQNQAFVQTANWALAYIAAVRGDEEACESHMGDRSDSSAQAWRLSFLALLDIGLGRFDMAQERLEELVATGVPLEIMLRVPDLIEVAARQGRTEDHREIFAWFRDYSYACQQPGAEAIVERCLALLAADDDAQAHFARAVELHRQGTDEAFERARTDLLYGEWLRRQRRPSQARSRLRAAAETFERMQAHPWSQRARSELRAAGDSSAQSRAGAVLQHSLTPQELQVVRLAAQGLTNRDIGGQLFLSPRTVGYHLYKAYPKLGVSSRAELPQLDLAG</sequence>
<gene>
    <name evidence="5" type="ORF">JQS30_00120</name>
</gene>
<dbReference type="SUPFAM" id="SSF52540">
    <property type="entry name" value="P-loop containing nucleoside triphosphate hydrolases"/>
    <property type="match status" value="1"/>
</dbReference>
<dbReference type="PROSITE" id="PS50043">
    <property type="entry name" value="HTH_LUXR_2"/>
    <property type="match status" value="1"/>
</dbReference>
<evidence type="ECO:0000313" key="5">
    <source>
        <dbReference type="EMBL" id="QSB05390.1"/>
    </source>
</evidence>
<dbReference type="InterPro" id="IPR041664">
    <property type="entry name" value="AAA_16"/>
</dbReference>
<evidence type="ECO:0000256" key="3">
    <source>
        <dbReference type="SAM" id="MobiDB-lite"/>
    </source>
</evidence>
<proteinExistence type="predicted"/>
<keyword evidence="1" id="KW-0547">Nucleotide-binding</keyword>
<dbReference type="PANTHER" id="PTHR16305:SF35">
    <property type="entry name" value="TRANSCRIPTIONAL ACTIVATOR DOMAIN"/>
    <property type="match status" value="1"/>
</dbReference>
<dbReference type="AlphaFoldDB" id="A0A895XSZ8"/>
<dbReference type="PANTHER" id="PTHR16305">
    <property type="entry name" value="TESTICULAR SOLUBLE ADENYLYL CYCLASE"/>
    <property type="match status" value="1"/>
</dbReference>
<keyword evidence="2" id="KW-0067">ATP-binding</keyword>
<protein>
    <submittedName>
        <fullName evidence="5">AAA family ATPase</fullName>
    </submittedName>
</protein>
<dbReference type="InterPro" id="IPR036388">
    <property type="entry name" value="WH-like_DNA-bd_sf"/>
</dbReference>
<evidence type="ECO:0000259" key="4">
    <source>
        <dbReference type="PROSITE" id="PS50043"/>
    </source>
</evidence>
<dbReference type="InterPro" id="IPR000792">
    <property type="entry name" value="Tscrpt_reg_LuxR_C"/>
</dbReference>
<dbReference type="PRINTS" id="PR00038">
    <property type="entry name" value="HTHLUXR"/>
</dbReference>
<keyword evidence="6" id="KW-1185">Reference proteome</keyword>
<dbReference type="SUPFAM" id="SSF46894">
    <property type="entry name" value="C-terminal effector domain of the bipartite response regulators"/>
    <property type="match status" value="1"/>
</dbReference>
<dbReference type="Pfam" id="PF00196">
    <property type="entry name" value="GerE"/>
    <property type="match status" value="1"/>
</dbReference>
<dbReference type="GO" id="GO:0005737">
    <property type="term" value="C:cytoplasm"/>
    <property type="evidence" value="ECO:0007669"/>
    <property type="project" value="TreeGrafter"/>
</dbReference>